<evidence type="ECO:0000313" key="3">
    <source>
        <dbReference type="Proteomes" id="UP000194236"/>
    </source>
</evidence>
<protein>
    <submittedName>
        <fullName evidence="2">FERM domain-containing protein</fullName>
    </submittedName>
</protein>
<dbReference type="OrthoDB" id="10037309at2759"/>
<dbReference type="InterPro" id="IPR000299">
    <property type="entry name" value="FERM_domain"/>
</dbReference>
<organism evidence="2 3">
    <name type="scientific">Euroglyphus maynei</name>
    <name type="common">Mayne's house dust mite</name>
    <dbReference type="NCBI Taxonomy" id="6958"/>
    <lineage>
        <taxon>Eukaryota</taxon>
        <taxon>Metazoa</taxon>
        <taxon>Ecdysozoa</taxon>
        <taxon>Arthropoda</taxon>
        <taxon>Chelicerata</taxon>
        <taxon>Arachnida</taxon>
        <taxon>Acari</taxon>
        <taxon>Acariformes</taxon>
        <taxon>Sarcoptiformes</taxon>
        <taxon>Astigmata</taxon>
        <taxon>Psoroptidia</taxon>
        <taxon>Analgoidea</taxon>
        <taxon>Pyroglyphidae</taxon>
        <taxon>Pyroglyphinae</taxon>
        <taxon>Euroglyphus</taxon>
    </lineage>
</organism>
<proteinExistence type="predicted"/>
<name>A0A1Y3ASQ3_EURMA</name>
<evidence type="ECO:0000259" key="1">
    <source>
        <dbReference type="PROSITE" id="PS50057"/>
    </source>
</evidence>
<keyword evidence="3" id="KW-1185">Reference proteome</keyword>
<comment type="caution">
    <text evidence="2">The sequence shown here is derived from an EMBL/GenBank/DDBJ whole genome shotgun (WGS) entry which is preliminary data.</text>
</comment>
<sequence length="79" mass="9092">MISDQQRHCDSTLQQIIFWHQRFHGYSSNHAKSLFLKEALEINDLGVDYFAVTSNKKNFRVGIGPRGVTINSNHSDMKL</sequence>
<dbReference type="AlphaFoldDB" id="A0A1Y3ASQ3"/>
<gene>
    <name evidence="2" type="ORF">BLA29_012086</name>
</gene>
<dbReference type="Proteomes" id="UP000194236">
    <property type="component" value="Unassembled WGS sequence"/>
</dbReference>
<accession>A0A1Y3ASQ3</accession>
<reference evidence="2 3" key="1">
    <citation type="submission" date="2017-03" db="EMBL/GenBank/DDBJ databases">
        <title>Genome Survey of Euroglyphus maynei.</title>
        <authorList>
            <person name="Arlian L.G."/>
            <person name="Morgan M.S."/>
            <person name="Rider S.D."/>
        </authorList>
    </citation>
    <scope>NUCLEOTIDE SEQUENCE [LARGE SCALE GENOMIC DNA]</scope>
    <source>
        <strain evidence="2">Arlian Lab</strain>
        <tissue evidence="2">Whole body</tissue>
    </source>
</reference>
<dbReference type="EMBL" id="MUJZ01063615">
    <property type="protein sequence ID" value="OTF70878.1"/>
    <property type="molecule type" value="Genomic_DNA"/>
</dbReference>
<dbReference type="PROSITE" id="PS50057">
    <property type="entry name" value="FERM_3"/>
    <property type="match status" value="1"/>
</dbReference>
<evidence type="ECO:0000313" key="2">
    <source>
        <dbReference type="EMBL" id="OTF70878.1"/>
    </source>
</evidence>
<feature type="domain" description="FERM" evidence="1">
    <location>
        <begin position="1"/>
        <end position="79"/>
    </location>
</feature>